<feature type="transmembrane region" description="Helical" evidence="3">
    <location>
        <begin position="100"/>
        <end position="122"/>
    </location>
</feature>
<organism evidence="4 5">
    <name type="scientific">Azospirillum oleiclasticum</name>
    <dbReference type="NCBI Taxonomy" id="2735135"/>
    <lineage>
        <taxon>Bacteria</taxon>
        <taxon>Pseudomonadati</taxon>
        <taxon>Pseudomonadota</taxon>
        <taxon>Alphaproteobacteria</taxon>
        <taxon>Rhodospirillales</taxon>
        <taxon>Azospirillaceae</taxon>
        <taxon>Azospirillum</taxon>
    </lineage>
</organism>
<comment type="similarity">
    <text evidence="1 2">Belongs to the BioY family.</text>
</comment>
<name>A0ABX2T1H9_9PROT</name>
<keyword evidence="2" id="KW-0813">Transport</keyword>
<evidence type="ECO:0000256" key="2">
    <source>
        <dbReference type="PIRNR" id="PIRNR016661"/>
    </source>
</evidence>
<feature type="transmembrane region" description="Helical" evidence="3">
    <location>
        <begin position="58"/>
        <end position="80"/>
    </location>
</feature>
<dbReference type="InterPro" id="IPR003784">
    <property type="entry name" value="BioY"/>
</dbReference>
<keyword evidence="3" id="KW-0812">Transmembrane</keyword>
<dbReference type="PANTHER" id="PTHR34295:SF1">
    <property type="entry name" value="BIOTIN TRANSPORTER BIOY"/>
    <property type="match status" value="1"/>
</dbReference>
<keyword evidence="3" id="KW-1133">Transmembrane helix</keyword>
<dbReference type="Proteomes" id="UP000584642">
    <property type="component" value="Unassembled WGS sequence"/>
</dbReference>
<keyword evidence="5" id="KW-1185">Reference proteome</keyword>
<dbReference type="EMBL" id="JABFDB010000001">
    <property type="protein sequence ID" value="NYZ18103.1"/>
    <property type="molecule type" value="Genomic_DNA"/>
</dbReference>
<evidence type="ECO:0000313" key="4">
    <source>
        <dbReference type="EMBL" id="NYZ18103.1"/>
    </source>
</evidence>
<sequence>MPLATTLTPRNATLLATVAPRGGLLQALVCIVLGSLLLTASAKVQVPFWPVPMTMQTLAVMVIGMAYGSRLAGGTVLFYLGQGVAGLPVFAGPAPGYTYIMGPTAGYLVGFAVAAVLIGWLAERGWDRSPVKALTAMAFGHAVVLALGVAWLSVLFGAEKAYAVGLAPFWAATLLKTLLGAAVMQAAWRVVRRRSAAS</sequence>
<comment type="subcellular location">
    <subcellularLocation>
        <location evidence="2">Cell membrane</location>
        <topology evidence="2">Multi-pass membrane protein</topology>
    </subcellularLocation>
</comment>
<protein>
    <recommendedName>
        <fullName evidence="2">Biotin transporter</fullName>
    </recommendedName>
</protein>
<evidence type="ECO:0000256" key="3">
    <source>
        <dbReference type="SAM" id="Phobius"/>
    </source>
</evidence>
<feature type="transmembrane region" description="Helical" evidence="3">
    <location>
        <begin position="134"/>
        <end position="156"/>
    </location>
</feature>
<evidence type="ECO:0000256" key="1">
    <source>
        <dbReference type="ARBA" id="ARBA00010692"/>
    </source>
</evidence>
<evidence type="ECO:0000313" key="5">
    <source>
        <dbReference type="Proteomes" id="UP000584642"/>
    </source>
</evidence>
<reference evidence="4 5" key="1">
    <citation type="submission" date="2020-05" db="EMBL/GenBank/DDBJ databases">
        <title>Azospirillum oleiclasticum sp. nov, a nitrogen-fixing and heavy crude oil-emulsifying bacterium isolated from the crude oil of Yumen Oilfield.</title>
        <authorList>
            <person name="Wu D."/>
            <person name="Cai M."/>
            <person name="Zhang X."/>
        </authorList>
    </citation>
    <scope>NUCLEOTIDE SEQUENCE [LARGE SCALE GENOMIC DNA]</scope>
    <source>
        <strain evidence="4 5">ROY-1-1-2</strain>
    </source>
</reference>
<feature type="transmembrane region" description="Helical" evidence="3">
    <location>
        <begin position="24"/>
        <end position="46"/>
    </location>
</feature>
<feature type="transmembrane region" description="Helical" evidence="3">
    <location>
        <begin position="162"/>
        <end position="184"/>
    </location>
</feature>
<accession>A0ABX2T1H9</accession>
<keyword evidence="2 3" id="KW-0472">Membrane</keyword>
<dbReference type="PANTHER" id="PTHR34295">
    <property type="entry name" value="BIOTIN TRANSPORTER BIOY"/>
    <property type="match status" value="1"/>
</dbReference>
<proteinExistence type="inferred from homology"/>
<dbReference type="Pfam" id="PF02632">
    <property type="entry name" value="BioY"/>
    <property type="match status" value="1"/>
</dbReference>
<dbReference type="Gene3D" id="1.10.1760.20">
    <property type="match status" value="1"/>
</dbReference>
<comment type="caution">
    <text evidence="4">The sequence shown here is derived from an EMBL/GenBank/DDBJ whole genome shotgun (WGS) entry which is preliminary data.</text>
</comment>
<keyword evidence="2" id="KW-1003">Cell membrane</keyword>
<dbReference type="PIRSF" id="PIRSF016661">
    <property type="entry name" value="BioY"/>
    <property type="match status" value="1"/>
</dbReference>
<dbReference type="RefSeq" id="WP_180279876.1">
    <property type="nucleotide sequence ID" value="NZ_JABFDB010000001.1"/>
</dbReference>
<gene>
    <name evidence="4" type="ORF">HND93_00140</name>
</gene>